<sequence length="190" mass="20342">MRSLRPTLIMKATPMSKKKAWLMIGGGLLGVVVGTGLSMVVGGWFYLATIAAAVVFFLGVTGLAGHGLVLMVPAFVIGVIGPTLFAVLGHQAVLRQFGHEETCQVNQADAHLDVKRPYVDYVMSCPEAGRVEMRLPFSSRLPENEPARLLTRPPLNPLVASEVSYNGRLLLGIPVAMVALVLVAAAVRRK</sequence>
<keyword evidence="1" id="KW-0812">Transmembrane</keyword>
<protein>
    <submittedName>
        <fullName evidence="2">Uncharacterized protein</fullName>
    </submittedName>
</protein>
<dbReference type="EMBL" id="VOBR01000021">
    <property type="protein sequence ID" value="TWP48350.1"/>
    <property type="molecule type" value="Genomic_DNA"/>
</dbReference>
<evidence type="ECO:0000313" key="3">
    <source>
        <dbReference type="Proteomes" id="UP000316639"/>
    </source>
</evidence>
<evidence type="ECO:0000256" key="1">
    <source>
        <dbReference type="SAM" id="Phobius"/>
    </source>
</evidence>
<evidence type="ECO:0000313" key="2">
    <source>
        <dbReference type="EMBL" id="TWP48350.1"/>
    </source>
</evidence>
<keyword evidence="1" id="KW-1133">Transmembrane helix</keyword>
<feature type="transmembrane region" description="Helical" evidence="1">
    <location>
        <begin position="20"/>
        <end position="37"/>
    </location>
</feature>
<dbReference type="RefSeq" id="WP_146356580.1">
    <property type="nucleotide sequence ID" value="NZ_VOBR01000021.1"/>
</dbReference>
<keyword evidence="3" id="KW-1185">Reference proteome</keyword>
<name>A0A563EME9_9PSEU</name>
<feature type="transmembrane region" description="Helical" evidence="1">
    <location>
        <begin position="68"/>
        <end position="88"/>
    </location>
</feature>
<dbReference type="OrthoDB" id="3695132at2"/>
<feature type="transmembrane region" description="Helical" evidence="1">
    <location>
        <begin position="43"/>
        <end position="61"/>
    </location>
</feature>
<accession>A0A563EME9</accession>
<feature type="transmembrane region" description="Helical" evidence="1">
    <location>
        <begin position="169"/>
        <end position="187"/>
    </location>
</feature>
<dbReference type="Proteomes" id="UP000316639">
    <property type="component" value="Unassembled WGS sequence"/>
</dbReference>
<proteinExistence type="predicted"/>
<gene>
    <name evidence="2" type="ORF">FKR81_29115</name>
</gene>
<keyword evidence="1" id="KW-0472">Membrane</keyword>
<comment type="caution">
    <text evidence="2">The sequence shown here is derived from an EMBL/GenBank/DDBJ whole genome shotgun (WGS) entry which is preliminary data.</text>
</comment>
<dbReference type="AlphaFoldDB" id="A0A563EME9"/>
<reference evidence="2 3" key="1">
    <citation type="submission" date="2019-07" db="EMBL/GenBank/DDBJ databases">
        <title>Lentzea xizangensis sp. nov., isolated from Qinghai-Tibetan Plateau Soils.</title>
        <authorList>
            <person name="Huang J."/>
        </authorList>
    </citation>
    <scope>NUCLEOTIDE SEQUENCE [LARGE SCALE GENOMIC DNA]</scope>
    <source>
        <strain evidence="2 3">FXJ1.1311</strain>
    </source>
</reference>
<organism evidence="2 3">
    <name type="scientific">Lentzea tibetensis</name>
    <dbReference type="NCBI Taxonomy" id="2591470"/>
    <lineage>
        <taxon>Bacteria</taxon>
        <taxon>Bacillati</taxon>
        <taxon>Actinomycetota</taxon>
        <taxon>Actinomycetes</taxon>
        <taxon>Pseudonocardiales</taxon>
        <taxon>Pseudonocardiaceae</taxon>
        <taxon>Lentzea</taxon>
    </lineage>
</organism>